<keyword evidence="3" id="KW-0407">Ion channel</keyword>
<dbReference type="Proteomes" id="UP001165160">
    <property type="component" value="Unassembled WGS sequence"/>
</dbReference>
<evidence type="ECO:0000256" key="4">
    <source>
        <dbReference type="SAM" id="Phobius"/>
    </source>
</evidence>
<dbReference type="GO" id="GO:0005886">
    <property type="term" value="C:plasma membrane"/>
    <property type="evidence" value="ECO:0007669"/>
    <property type="project" value="TreeGrafter"/>
</dbReference>
<dbReference type="PANTHER" id="PTHR13800:SF12">
    <property type="entry name" value="TRANSIENT RECEPTOR POTENTIAL CATION CHANNEL SUBFAMILY M MEMBER-LIKE 2"/>
    <property type="match status" value="1"/>
</dbReference>
<protein>
    <recommendedName>
        <fullName evidence="5">TRPM SLOG domain-containing protein</fullName>
    </recommendedName>
</protein>
<evidence type="ECO:0000256" key="2">
    <source>
        <dbReference type="ARBA" id="ARBA00023065"/>
    </source>
</evidence>
<name>A0A9W7BUZ1_9STRA</name>
<evidence type="ECO:0000256" key="1">
    <source>
        <dbReference type="ARBA" id="ARBA00022448"/>
    </source>
</evidence>
<evidence type="ECO:0000259" key="5">
    <source>
        <dbReference type="Pfam" id="PF18139"/>
    </source>
</evidence>
<feature type="transmembrane region" description="Helical" evidence="4">
    <location>
        <begin position="1018"/>
        <end position="1040"/>
    </location>
</feature>
<keyword evidence="2" id="KW-0406">Ion transport</keyword>
<dbReference type="InterPro" id="IPR002153">
    <property type="entry name" value="TRPC_channel"/>
</dbReference>
<comment type="caution">
    <text evidence="6">The sequence shown here is derived from an EMBL/GenBank/DDBJ whole genome shotgun (WGS) entry which is preliminary data.</text>
</comment>
<accession>A0A9W7BUZ1</accession>
<dbReference type="GO" id="GO:0099604">
    <property type="term" value="F:ligand-gated calcium channel activity"/>
    <property type="evidence" value="ECO:0007669"/>
    <property type="project" value="TreeGrafter"/>
</dbReference>
<dbReference type="InterPro" id="IPR041491">
    <property type="entry name" value="TRPM_SLOG"/>
</dbReference>
<sequence length="1400" mass="159399">MSNRTTPSFMSGPPVQRAAEGIENKVIDTAKDVGETLQHGLEGLTKAAGNVLQTVEDGAKNVAHMTLKVTAEVTASKRKTSVFEPYNDIIPGDSTQYDETLEMSLENRRLAERATKSAQELGIERAVLQHKGLRGEEETMEVFRNVFRLRPFDHEEDDSKNKCNFSLHAQSLYENIISYQKDKAPRPGLIISITGESRRPPELRPLYMQNLGRDLKRLCEMTEAWVLTTGGDSGVSRLVGELRKRNSINTPFIGFCSSATTMGTKASELKLPEVKQAENEKEIKPVEYPPNSVSHLNDDDTLLHPDYSHFVIVEPGEETTDTADSEQSSITKGRFDEVESRVTFEDYICRQQFIASGFSKKGSKVTNIPRVQLVYGGGKDTIDICHHAAENKVPLILVQHSGGAARLLRDLMIIDNIEDKELKEKKSHEFEEHLKIILKDELKSEPTDSEFEEANKKMKKIADMHKTGANTIYMYSITDYEQKNYDYEDEMIFNHGENDTATHKLMVDEVKTGDLAEICTSALLQSSSLSTRSKLFLSIKWNNPTNSRRIMDQMPLDSQNLPDDVKLAYTGEALAYAAMNNYADIMEVLYDNGLSDVFLDIMITLDLGFRFSDKTKISQMKTLMGSTKAVGKFLTGKLRRASSVSAFKLLSLRVDGVKVSDMDEGIATADEDEEEKNNAGFTGTLRRQFMQKRSSSSYLLPGRLLDHLVTDNDNSNAIHTSEDGWASIYDYYDTYRADVLTETPSEADVKKQRVDRGFVGSYLYVLLDPKSRLEALEDVNRYPPNLIESMQQAFGHQYLKNHKQMHESKAEGAISSRHLVYRRGKQISSECSLTFMHRAYWAILVDNLDAARVFMERCERKIATCMLLSRALRSRANKDTIRRDNLSSEADWYDHKIVALLDELMNDSGTAEENQRFLQLHVFNVENENKKHGDLEFLSWADNNHYEHAFKLFEKGTEGPQTLVDLALLTENKKFTAHDVVQKFLDDVWVKKGGQPDEWEEIRDGHFIRMSVSPRTKMIIQTSVYLLFMMMYTWFTYIGVQQRCDITSVLSTPQEVLFWSFCIGFAWEEVEGILRDGFRGYLNGHHNMHDFSLVLTWGSALIIRMVVWMNMDSTVEWVTISGNSTDDNFDFDSAVDTTCPIIMGTRKRSITMLTLGSQIILSSAYFIASLRLLEIMSIYETVGILMIMLKKMWLNDCVPYFTVSLLLLFMMSSSMYGVFGVPEGYISWMSNTLSMFFVGGDWEMFSMGVDTQVKVDEETGILPDREFGYEDWVRYGLGSMGFYAFVVITNIILVNLLIAQMSDTYATVKENSSSEWKHIRTSIVKDMYHSSLLPPPFNVINRIGASLRKCTGVLVSDKNDAFDSKWMRWGVPTSDQDGHEYKYKDERPKKMVRVEKDFKE</sequence>
<dbReference type="Pfam" id="PF18139">
    <property type="entry name" value="LSDAT_euk"/>
    <property type="match status" value="1"/>
</dbReference>
<dbReference type="EMBL" id="BRXX01000157">
    <property type="protein sequence ID" value="GMH94590.1"/>
    <property type="molecule type" value="Genomic_DNA"/>
</dbReference>
<evidence type="ECO:0000256" key="3">
    <source>
        <dbReference type="ARBA" id="ARBA00023303"/>
    </source>
</evidence>
<keyword evidence="7" id="KW-1185">Reference proteome</keyword>
<keyword evidence="4" id="KW-0472">Membrane</keyword>
<feature type="transmembrane region" description="Helical" evidence="4">
    <location>
        <begin position="1280"/>
        <end position="1299"/>
    </location>
</feature>
<dbReference type="PRINTS" id="PR01097">
    <property type="entry name" value="TRNSRECEPTRP"/>
</dbReference>
<evidence type="ECO:0000313" key="7">
    <source>
        <dbReference type="Proteomes" id="UP001165160"/>
    </source>
</evidence>
<feature type="transmembrane region" description="Helical" evidence="4">
    <location>
        <begin position="1193"/>
        <end position="1219"/>
    </location>
</feature>
<dbReference type="InterPro" id="IPR050927">
    <property type="entry name" value="TRPM"/>
</dbReference>
<keyword evidence="4" id="KW-0812">Transmembrane</keyword>
<evidence type="ECO:0000313" key="6">
    <source>
        <dbReference type="EMBL" id="GMH94590.1"/>
    </source>
</evidence>
<feature type="domain" description="TRPM SLOG" evidence="5">
    <location>
        <begin position="183"/>
        <end position="411"/>
    </location>
</feature>
<feature type="transmembrane region" description="Helical" evidence="4">
    <location>
        <begin position="1091"/>
        <end position="1111"/>
    </location>
</feature>
<gene>
    <name evidence="6" type="ORF">TrVE_jg13579</name>
</gene>
<keyword evidence="4" id="KW-1133">Transmembrane helix</keyword>
<keyword evidence="1" id="KW-0813">Transport</keyword>
<dbReference type="PANTHER" id="PTHR13800">
    <property type="entry name" value="TRANSIENT RECEPTOR POTENTIAL CATION CHANNEL, SUBFAMILY M, MEMBER 6"/>
    <property type="match status" value="1"/>
</dbReference>
<feature type="transmembrane region" description="Helical" evidence="4">
    <location>
        <begin position="1150"/>
        <end position="1173"/>
    </location>
</feature>
<organism evidence="6 7">
    <name type="scientific">Triparma verrucosa</name>
    <dbReference type="NCBI Taxonomy" id="1606542"/>
    <lineage>
        <taxon>Eukaryota</taxon>
        <taxon>Sar</taxon>
        <taxon>Stramenopiles</taxon>
        <taxon>Ochrophyta</taxon>
        <taxon>Bolidophyceae</taxon>
        <taxon>Parmales</taxon>
        <taxon>Triparmaceae</taxon>
        <taxon>Triparma</taxon>
    </lineage>
</organism>
<reference evidence="7" key="1">
    <citation type="journal article" date="2023" name="Commun. Biol.">
        <title>Genome analysis of Parmales, the sister group of diatoms, reveals the evolutionary specialization of diatoms from phago-mixotrophs to photoautotrophs.</title>
        <authorList>
            <person name="Ban H."/>
            <person name="Sato S."/>
            <person name="Yoshikawa S."/>
            <person name="Yamada K."/>
            <person name="Nakamura Y."/>
            <person name="Ichinomiya M."/>
            <person name="Sato N."/>
            <person name="Blanc-Mathieu R."/>
            <person name="Endo H."/>
            <person name="Kuwata A."/>
            <person name="Ogata H."/>
        </authorList>
    </citation>
    <scope>NUCLEOTIDE SEQUENCE [LARGE SCALE GENOMIC DNA]</scope>
    <source>
        <strain evidence="7">NIES 3699</strain>
    </source>
</reference>
<proteinExistence type="predicted"/>